<dbReference type="Proteomes" id="UP000311382">
    <property type="component" value="Unassembled WGS sequence"/>
</dbReference>
<proteinExistence type="predicted"/>
<evidence type="ECO:0000256" key="2">
    <source>
        <dbReference type="SAM" id="SignalP"/>
    </source>
</evidence>
<feature type="region of interest" description="Disordered" evidence="1">
    <location>
        <begin position="143"/>
        <end position="213"/>
    </location>
</feature>
<dbReference type="OrthoDB" id="2538423at2759"/>
<keyword evidence="4" id="KW-1185">Reference proteome</keyword>
<feature type="signal peptide" evidence="2">
    <location>
        <begin position="1"/>
        <end position="15"/>
    </location>
</feature>
<sequence length="213" mass="22787">MLGSLLGSFANVVSASSSAGATPSDSPPTPSSPSSAPTPDSTQSSAPATAPTNSADPASDADADPFLRSAYFQRLLKRGGHHPNRIQAIKDAALRDEPPREPGPWECCGGGCALECVVTMWWEEEKTWRDMHPDWKSIRQRLKEEEEDRQREAEEEAALNGGDGDNGDAKDEVDGAQDRTGSRAGAPKVEIGVEDEEQPAIETVEQGLDKLAF</sequence>
<feature type="compositionally biased region" description="Basic and acidic residues" evidence="1">
    <location>
        <begin position="143"/>
        <end position="152"/>
    </location>
</feature>
<reference evidence="3 4" key="1">
    <citation type="submission" date="2019-03" db="EMBL/GenBank/DDBJ databases">
        <title>Rhodosporidium diobovatum UCD-FST 08-225 genome sequencing, assembly, and annotation.</title>
        <authorList>
            <person name="Fakankun I.U."/>
            <person name="Fristensky B."/>
            <person name="Levin D.B."/>
        </authorList>
    </citation>
    <scope>NUCLEOTIDE SEQUENCE [LARGE SCALE GENOMIC DNA]</scope>
    <source>
        <strain evidence="3 4">UCD-FST 08-225</strain>
    </source>
</reference>
<evidence type="ECO:0008006" key="5">
    <source>
        <dbReference type="Google" id="ProtNLM"/>
    </source>
</evidence>
<feature type="compositionally biased region" description="Basic and acidic residues" evidence="1">
    <location>
        <begin position="167"/>
        <end position="181"/>
    </location>
</feature>
<feature type="compositionally biased region" description="Low complexity" evidence="1">
    <location>
        <begin position="32"/>
        <end position="60"/>
    </location>
</feature>
<gene>
    <name evidence="3" type="ORF">DMC30DRAFT_443705</name>
</gene>
<dbReference type="AlphaFoldDB" id="A0A5C5G584"/>
<evidence type="ECO:0000256" key="1">
    <source>
        <dbReference type="SAM" id="MobiDB-lite"/>
    </source>
</evidence>
<keyword evidence="2" id="KW-0732">Signal</keyword>
<dbReference type="EMBL" id="SOZI01000004">
    <property type="protein sequence ID" value="TNY24240.1"/>
    <property type="molecule type" value="Genomic_DNA"/>
</dbReference>
<accession>A0A5C5G584</accession>
<feature type="region of interest" description="Disordered" evidence="1">
    <location>
        <begin position="14"/>
        <end position="65"/>
    </location>
</feature>
<comment type="caution">
    <text evidence="3">The sequence shown here is derived from an EMBL/GenBank/DDBJ whole genome shotgun (WGS) entry which is preliminary data.</text>
</comment>
<feature type="compositionally biased region" description="Low complexity" evidence="1">
    <location>
        <begin position="14"/>
        <end position="24"/>
    </location>
</feature>
<name>A0A5C5G584_9BASI</name>
<feature type="chain" id="PRO_5022864404" description="Oxidoreductase-like domain-containing protein" evidence="2">
    <location>
        <begin position="16"/>
        <end position="213"/>
    </location>
</feature>
<organism evidence="3 4">
    <name type="scientific">Rhodotorula diobovata</name>
    <dbReference type="NCBI Taxonomy" id="5288"/>
    <lineage>
        <taxon>Eukaryota</taxon>
        <taxon>Fungi</taxon>
        <taxon>Dikarya</taxon>
        <taxon>Basidiomycota</taxon>
        <taxon>Pucciniomycotina</taxon>
        <taxon>Microbotryomycetes</taxon>
        <taxon>Sporidiobolales</taxon>
        <taxon>Sporidiobolaceae</taxon>
        <taxon>Rhodotorula</taxon>
    </lineage>
</organism>
<evidence type="ECO:0000313" key="4">
    <source>
        <dbReference type="Proteomes" id="UP000311382"/>
    </source>
</evidence>
<protein>
    <recommendedName>
        <fullName evidence="5">Oxidoreductase-like domain-containing protein</fullName>
    </recommendedName>
</protein>
<evidence type="ECO:0000313" key="3">
    <source>
        <dbReference type="EMBL" id="TNY24240.1"/>
    </source>
</evidence>